<accession>A0A347YCB3</accession>
<dbReference type="GO" id="GO:0031966">
    <property type="term" value="C:mitochondrial membrane"/>
    <property type="evidence" value="ECO:0007669"/>
    <property type="project" value="UniProtKB-SubCell"/>
</dbReference>
<comment type="function">
    <text evidence="9">Core subunit of the mitochondrial membrane respiratory chain NADH dehydrogenase (Complex I) which catalyzes electron transfer from NADH through the respiratory chain, using ubiquinone as an electron acceptor. Essential for the catalytic activity of complex I.</text>
</comment>
<evidence type="ECO:0000313" key="10">
    <source>
        <dbReference type="EMBL" id="BAV81423.1"/>
    </source>
</evidence>
<comment type="similarity">
    <text evidence="2 9">Belongs to the complex I subunit 3 family.</text>
</comment>
<evidence type="ECO:0000256" key="1">
    <source>
        <dbReference type="ARBA" id="ARBA00004370"/>
    </source>
</evidence>
<name>A0A347YCB3_LITSI</name>
<keyword evidence="9" id="KW-0249">Electron transport</keyword>
<keyword evidence="9 10" id="KW-0496">Mitochondrion</keyword>
<keyword evidence="9" id="KW-0830">Ubiquinone</keyword>
<evidence type="ECO:0000256" key="2">
    <source>
        <dbReference type="ARBA" id="ARBA00008472"/>
    </source>
</evidence>
<evidence type="ECO:0000256" key="8">
    <source>
        <dbReference type="ARBA" id="ARBA00049551"/>
    </source>
</evidence>
<keyword evidence="9" id="KW-0520">NAD</keyword>
<evidence type="ECO:0000256" key="5">
    <source>
        <dbReference type="ARBA" id="ARBA00022692"/>
    </source>
</evidence>
<keyword evidence="7 9" id="KW-0472">Membrane</keyword>
<dbReference type="Gene3D" id="1.20.58.1610">
    <property type="entry name" value="NADH:ubiquinone/plastoquinone oxidoreductase, chain 3"/>
    <property type="match status" value="1"/>
</dbReference>
<dbReference type="EMBL" id="AP017689">
    <property type="protein sequence ID" value="BAV81423.1"/>
    <property type="molecule type" value="Genomic_DNA"/>
</dbReference>
<feature type="transmembrane region" description="Helical" evidence="9">
    <location>
        <begin position="47"/>
        <end position="66"/>
    </location>
</feature>
<reference evidence="10" key="1">
    <citation type="submission" date="2016-10" db="EMBL/GenBank/DDBJ databases">
        <title>Complete mitochondrial genomes of 50 helminths species.</title>
        <authorList>
            <person name="Kikuchi T."/>
            <person name="Holroyd N."/>
            <person name="Berriman M."/>
        </authorList>
    </citation>
    <scope>NUCLEOTIDE SEQUENCE</scope>
</reference>
<dbReference type="Pfam" id="PF00507">
    <property type="entry name" value="Oxidored_q4"/>
    <property type="match status" value="1"/>
</dbReference>
<organism evidence="10">
    <name type="scientific">Litomosoides sigmodontis</name>
    <name type="common">Filarial nematode worm</name>
    <dbReference type="NCBI Taxonomy" id="42156"/>
    <lineage>
        <taxon>Eukaryota</taxon>
        <taxon>Metazoa</taxon>
        <taxon>Ecdysozoa</taxon>
        <taxon>Nematoda</taxon>
        <taxon>Chromadorea</taxon>
        <taxon>Rhabditida</taxon>
        <taxon>Spirurina</taxon>
        <taxon>Spiruromorpha</taxon>
        <taxon>Filarioidea</taxon>
        <taxon>Onchocercidae</taxon>
        <taxon>Litomosoides</taxon>
    </lineage>
</organism>
<evidence type="ECO:0000256" key="4">
    <source>
        <dbReference type="ARBA" id="ARBA00022448"/>
    </source>
</evidence>
<feature type="transmembrane region" description="Helical" evidence="9">
    <location>
        <begin position="6"/>
        <end position="27"/>
    </location>
</feature>
<keyword evidence="9" id="KW-1278">Translocase</keyword>
<dbReference type="AlphaFoldDB" id="A0A347YCB3"/>
<proteinExistence type="inferred from homology"/>
<dbReference type="InterPro" id="IPR038430">
    <property type="entry name" value="NDAH_ubi_oxred_su3_sf"/>
</dbReference>
<dbReference type="InterPro" id="IPR000440">
    <property type="entry name" value="NADH_UbQ/plastoQ_OxRdtase_su3"/>
</dbReference>
<evidence type="ECO:0000256" key="7">
    <source>
        <dbReference type="ARBA" id="ARBA00023136"/>
    </source>
</evidence>
<keyword evidence="4 9" id="KW-0813">Transport</keyword>
<gene>
    <name evidence="10" type="primary">ND3</name>
</gene>
<evidence type="ECO:0000256" key="3">
    <source>
        <dbReference type="ARBA" id="ARBA00021007"/>
    </source>
</evidence>
<geneLocation type="mitochondrion" evidence="10"/>
<keyword evidence="9" id="KW-0679">Respiratory chain</keyword>
<evidence type="ECO:0000256" key="9">
    <source>
        <dbReference type="RuleBase" id="RU003640"/>
    </source>
</evidence>
<protein>
    <recommendedName>
        <fullName evidence="3 9">NADH-ubiquinone oxidoreductase chain 3</fullName>
        <ecNumber evidence="9">7.1.1.2</ecNumber>
    </recommendedName>
</protein>
<feature type="transmembrane region" description="Helical" evidence="9">
    <location>
        <begin position="72"/>
        <end position="96"/>
    </location>
</feature>
<sequence>MFNFFFLFLFSFFVTFFMYAVPLFFSFKDFNSFKLSSYECGFDSVSVNFYGFNIVFFSIVLIFVIFELEVIIFFVLICSDFYGIFSFFIFFLYVVFSFYFELCFGKLVWFF</sequence>
<keyword evidence="5 9" id="KW-0812">Transmembrane</keyword>
<evidence type="ECO:0000256" key="6">
    <source>
        <dbReference type="ARBA" id="ARBA00022989"/>
    </source>
</evidence>
<dbReference type="EC" id="7.1.1.2" evidence="9"/>
<comment type="catalytic activity">
    <reaction evidence="8 9">
        <text>a ubiquinone + NADH + 5 H(+)(in) = a ubiquinol + NAD(+) + 4 H(+)(out)</text>
        <dbReference type="Rhea" id="RHEA:29091"/>
        <dbReference type="Rhea" id="RHEA-COMP:9565"/>
        <dbReference type="Rhea" id="RHEA-COMP:9566"/>
        <dbReference type="ChEBI" id="CHEBI:15378"/>
        <dbReference type="ChEBI" id="CHEBI:16389"/>
        <dbReference type="ChEBI" id="CHEBI:17976"/>
        <dbReference type="ChEBI" id="CHEBI:57540"/>
        <dbReference type="ChEBI" id="CHEBI:57945"/>
        <dbReference type="EC" id="7.1.1.2"/>
    </reaction>
</comment>
<keyword evidence="6 9" id="KW-1133">Transmembrane helix</keyword>
<dbReference type="GO" id="GO:0008137">
    <property type="term" value="F:NADH dehydrogenase (ubiquinone) activity"/>
    <property type="evidence" value="ECO:0007669"/>
    <property type="project" value="UniProtKB-UniRule"/>
</dbReference>
<comment type="subcellular location">
    <subcellularLocation>
        <location evidence="1">Membrane</location>
    </subcellularLocation>
    <subcellularLocation>
        <location evidence="9">Mitochondrion membrane</location>
        <topology evidence="9">Multi-pass membrane protein</topology>
    </subcellularLocation>
</comment>